<dbReference type="RefSeq" id="WP_305009222.1">
    <property type="nucleotide sequence ID" value="NZ_JAUQSY010000026.1"/>
</dbReference>
<proteinExistence type="predicted"/>
<comment type="caution">
    <text evidence="1">The sequence shown here is derived from an EMBL/GenBank/DDBJ whole genome shotgun (WGS) entry which is preliminary data.</text>
</comment>
<dbReference type="Proteomes" id="UP001176429">
    <property type="component" value="Unassembled WGS sequence"/>
</dbReference>
<sequence length="185" mass="21690">MATLTAALYLPRRHRRRLLLPPGLLALAGGVLVSCLGLLASPHVLRLQSVLQLKMPLLHPDDEWDFRAPSQLLSRYQLERFRPWHNSYFSSDPAANRREQLRLTTAVRNMVADTWHSGGVRVHFTPRARYEQLIFTLDLMNRENVKKYWIDHRKGNTTFYAITIAPNDYSRTPFYRRRHHPAYSE</sequence>
<organism evidence="1 2">
    <name type="scientific">Hymenobacter aranciens</name>
    <dbReference type="NCBI Taxonomy" id="3063996"/>
    <lineage>
        <taxon>Bacteria</taxon>
        <taxon>Pseudomonadati</taxon>
        <taxon>Bacteroidota</taxon>
        <taxon>Cytophagia</taxon>
        <taxon>Cytophagales</taxon>
        <taxon>Hymenobacteraceae</taxon>
        <taxon>Hymenobacter</taxon>
    </lineage>
</organism>
<reference evidence="1" key="1">
    <citation type="submission" date="2023-07" db="EMBL/GenBank/DDBJ databases">
        <authorList>
            <person name="Kim M.K."/>
        </authorList>
    </citation>
    <scope>NUCLEOTIDE SEQUENCE</scope>
    <source>
        <strain evidence="1">ASUV-10-1</strain>
    </source>
</reference>
<evidence type="ECO:0000313" key="1">
    <source>
        <dbReference type="EMBL" id="MDO7877765.1"/>
    </source>
</evidence>
<accession>A0ABT9BJ01</accession>
<evidence type="ECO:0000313" key="2">
    <source>
        <dbReference type="Proteomes" id="UP001176429"/>
    </source>
</evidence>
<protein>
    <submittedName>
        <fullName evidence="1">Uncharacterized protein</fullName>
    </submittedName>
</protein>
<gene>
    <name evidence="1" type="ORF">Q5H93_23720</name>
</gene>
<keyword evidence="2" id="KW-1185">Reference proteome</keyword>
<name>A0ABT9BJ01_9BACT</name>
<dbReference type="EMBL" id="JAUQSY010000026">
    <property type="protein sequence ID" value="MDO7877765.1"/>
    <property type="molecule type" value="Genomic_DNA"/>
</dbReference>